<proteinExistence type="predicted"/>
<dbReference type="Proteomes" id="UP000643207">
    <property type="component" value="Unassembled WGS sequence"/>
</dbReference>
<dbReference type="PROSITE" id="PS50056">
    <property type="entry name" value="TYR_PHOSPHATASE_2"/>
    <property type="match status" value="1"/>
</dbReference>
<feature type="domain" description="Tyrosine specific protein phosphatases" evidence="2">
    <location>
        <begin position="107"/>
        <end position="167"/>
    </location>
</feature>
<dbReference type="AlphaFoldDB" id="A0A9X1BSD7"/>
<dbReference type="InterPro" id="IPR057023">
    <property type="entry name" value="PTP-SAK"/>
</dbReference>
<dbReference type="InterPro" id="IPR050561">
    <property type="entry name" value="PTP"/>
</dbReference>
<dbReference type="Pfam" id="PF22784">
    <property type="entry name" value="PTP-SAK"/>
    <property type="match status" value="1"/>
</dbReference>
<dbReference type="PROSITE" id="PS00383">
    <property type="entry name" value="TYR_PHOSPHATASE_1"/>
    <property type="match status" value="1"/>
</dbReference>
<dbReference type="InterPro" id="IPR000387">
    <property type="entry name" value="Tyr_Pase_dom"/>
</dbReference>
<dbReference type="FunFam" id="3.90.190.10:FF:000157">
    <property type="entry name" value="Protein-tyrosine phosphatase"/>
    <property type="match status" value="1"/>
</dbReference>
<accession>A0A9X1BSD7</accession>
<dbReference type="PANTHER" id="PTHR23339">
    <property type="entry name" value="TYROSINE SPECIFIC PROTEIN PHOSPHATASE AND DUAL SPECIFICITY PROTEIN PHOSPHATASE"/>
    <property type="match status" value="1"/>
</dbReference>
<comment type="caution">
    <text evidence="3">The sequence shown here is derived from an EMBL/GenBank/DDBJ whole genome shotgun (WGS) entry which is preliminary data.</text>
</comment>
<evidence type="ECO:0000259" key="2">
    <source>
        <dbReference type="PROSITE" id="PS50056"/>
    </source>
</evidence>
<dbReference type="Gene3D" id="3.90.190.10">
    <property type="entry name" value="Protein tyrosine phosphatase superfamily"/>
    <property type="match status" value="1"/>
</dbReference>
<dbReference type="InterPro" id="IPR016130">
    <property type="entry name" value="Tyr_Pase_AS"/>
</dbReference>
<protein>
    <submittedName>
        <fullName evidence="3">Dual specificity protein phosphatase family protein</fullName>
    </submittedName>
</protein>
<dbReference type="RefSeq" id="WP_201827037.1">
    <property type="nucleotide sequence ID" value="NZ_JAERRA010000002.1"/>
</dbReference>
<dbReference type="EMBL" id="JAERRA010000002">
    <property type="protein sequence ID" value="MBL0720528.1"/>
    <property type="molecule type" value="Genomic_DNA"/>
</dbReference>
<keyword evidence="1" id="KW-0378">Hydrolase</keyword>
<dbReference type="GO" id="GO:0016791">
    <property type="term" value="F:phosphatase activity"/>
    <property type="evidence" value="ECO:0007669"/>
    <property type="project" value="UniProtKB-ARBA"/>
</dbReference>
<organism evidence="3 4">
    <name type="scientific">Aquariibacter lacus</name>
    <dbReference type="NCBI Taxonomy" id="2801332"/>
    <lineage>
        <taxon>Bacteria</taxon>
        <taxon>Pseudomonadati</taxon>
        <taxon>Pseudomonadota</taxon>
        <taxon>Betaproteobacteria</taxon>
        <taxon>Burkholderiales</taxon>
        <taxon>Sphaerotilaceae</taxon>
        <taxon>Aquariibacter</taxon>
    </lineage>
</organism>
<evidence type="ECO:0000256" key="1">
    <source>
        <dbReference type="ARBA" id="ARBA00022801"/>
    </source>
</evidence>
<evidence type="ECO:0000313" key="3">
    <source>
        <dbReference type="EMBL" id="MBL0720528.1"/>
    </source>
</evidence>
<sequence length="197" mass="21792">MLPIDHYGLAEAAPIKPFAQSFWVYPGLLCVGAYPGAPDAATRDAKLRGLLDCGIRRVISLMEPDEIDYGGRPFEPYLPRLQALASQQARPISWLNGPLRDAHPPQPEMLRRILSTIESGLREGVPTYVHCWGGHGRTGTVVACHLVQRGMSAQQAIDKLLAWRAGLPKHHFPFEGGQERFVRDWRPDVLPAGGLDD</sequence>
<evidence type="ECO:0000313" key="4">
    <source>
        <dbReference type="Proteomes" id="UP000643207"/>
    </source>
</evidence>
<keyword evidence="4" id="KW-1185">Reference proteome</keyword>
<reference evidence="3 4" key="1">
    <citation type="submission" date="2021-01" db="EMBL/GenBank/DDBJ databases">
        <title>Piscinibacter sp. Jin2 Genome sequencing and assembly.</title>
        <authorList>
            <person name="Kim I."/>
        </authorList>
    </citation>
    <scope>NUCLEOTIDE SEQUENCE [LARGE SCALE GENOMIC DNA]</scope>
    <source>
        <strain evidence="3 4">Jin2</strain>
    </source>
</reference>
<dbReference type="SUPFAM" id="SSF52799">
    <property type="entry name" value="(Phosphotyrosine protein) phosphatases II"/>
    <property type="match status" value="1"/>
</dbReference>
<dbReference type="InterPro" id="IPR029021">
    <property type="entry name" value="Prot-tyrosine_phosphatase-like"/>
</dbReference>
<gene>
    <name evidence="3" type="ORF">JI742_11585</name>
</gene>
<name>A0A9X1BSD7_9BURK</name>